<comment type="cofactor">
    <cofactor evidence="1">
        <name>FAD</name>
        <dbReference type="ChEBI" id="CHEBI:57692"/>
    </cofactor>
</comment>
<dbReference type="SUPFAM" id="SSF51905">
    <property type="entry name" value="FAD/NAD(P)-binding domain"/>
    <property type="match status" value="1"/>
</dbReference>
<evidence type="ECO:0008006" key="5">
    <source>
        <dbReference type="Google" id="ProtNLM"/>
    </source>
</evidence>
<evidence type="ECO:0000313" key="3">
    <source>
        <dbReference type="EMBL" id="KAJ9606670.1"/>
    </source>
</evidence>
<dbReference type="EMBL" id="JAPDRK010000013">
    <property type="protein sequence ID" value="KAJ9606670.1"/>
    <property type="molecule type" value="Genomic_DNA"/>
</dbReference>
<evidence type="ECO:0000313" key="4">
    <source>
        <dbReference type="Proteomes" id="UP001172673"/>
    </source>
</evidence>
<dbReference type="Pfam" id="PF13450">
    <property type="entry name" value="NAD_binding_8"/>
    <property type="match status" value="1"/>
</dbReference>
<evidence type="ECO:0000256" key="1">
    <source>
        <dbReference type="ARBA" id="ARBA00001974"/>
    </source>
</evidence>
<dbReference type="PANTHER" id="PTHR42877">
    <property type="entry name" value="L-ORNITHINE N(5)-MONOOXYGENASE-RELATED"/>
    <property type="match status" value="1"/>
</dbReference>
<keyword evidence="4" id="KW-1185">Reference proteome</keyword>
<comment type="similarity">
    <text evidence="2">Belongs to the FAD-binding monooxygenase family.</text>
</comment>
<name>A0AA39CFX3_9EURO</name>
<dbReference type="Proteomes" id="UP001172673">
    <property type="component" value="Unassembled WGS sequence"/>
</dbReference>
<sequence>MLNHDYQIDGMGLLSSDTAPVDASHKMNDHVTPSKSVETTKLVPEIPAIPQLRGKISEYTVADQPLGTIKPIRIITIGAGASGINMAYQVQNHLKNATMIVYEKNAGVGGTWFENRYPGCKCDIPSHNYQFAWEPNPNWNSMFSPADEIRTYLEDCVKKHDLSHYFRLNHKVIGAIWDEARGAWDVKTEDTVTGVVFSDWCHYLLNAGGILNAWRWPNIPGLHNFKGKVVHSADWPQSFDYRDLKVAVIGNGSTGIQIVPAIQPHVKELVHLIRSPTWVTPGAASRYPSLRGGKIPEHFSEEQKKLFREDPEKYLAFRKAVEVEINAKFRMLVNGAEEAGLARLNAANSMIELLRDSPDLIESLIPDFPVGCRRITPGVGYLESFAKPNVRVLTDARIERVSEKGLVMSTGEHINVDAIICATGFDVSFSPRFPITGREGVQLSDVWGAPNVPQAYLSMAIPKFPNYFTFLGPNAPISHGSVFTITEQCSKYILQLITKSQIELIKAIDVKQEAVDDLAIHIHHFMPRTAWAGNCRSWFKNGRTSGPITAIHPGSRLHWFHALQRPKFEDFDYTYDIGNRFQYLGNGFSTCEEEGADQTWYLHEVEPKFLYY</sequence>
<protein>
    <recommendedName>
        <fullName evidence="5">Sterigmatocystin biosynthesis monooxygenase stcW</fullName>
    </recommendedName>
</protein>
<gene>
    <name evidence="3" type="ORF">H2200_008678</name>
</gene>
<dbReference type="InterPro" id="IPR051209">
    <property type="entry name" value="FAD-bind_Monooxygenase_sf"/>
</dbReference>
<evidence type="ECO:0000256" key="2">
    <source>
        <dbReference type="ARBA" id="ARBA00010139"/>
    </source>
</evidence>
<dbReference type="AlphaFoldDB" id="A0AA39CFX3"/>
<proteinExistence type="inferred from homology"/>
<dbReference type="InterPro" id="IPR036188">
    <property type="entry name" value="FAD/NAD-bd_sf"/>
</dbReference>
<comment type="caution">
    <text evidence="3">The sequence shown here is derived from an EMBL/GenBank/DDBJ whole genome shotgun (WGS) entry which is preliminary data.</text>
</comment>
<dbReference type="PANTHER" id="PTHR42877:SF12">
    <property type="entry name" value="MONOOXYGENASE"/>
    <property type="match status" value="1"/>
</dbReference>
<dbReference type="Gene3D" id="3.50.50.60">
    <property type="entry name" value="FAD/NAD(P)-binding domain"/>
    <property type="match status" value="2"/>
</dbReference>
<reference evidence="3" key="1">
    <citation type="submission" date="2022-10" db="EMBL/GenBank/DDBJ databases">
        <title>Culturing micro-colonial fungi from biological soil crusts in the Mojave desert and describing Neophaeococcomyces mojavensis, and introducing the new genera and species Taxawa tesnikishii.</title>
        <authorList>
            <person name="Kurbessoian T."/>
            <person name="Stajich J.E."/>
        </authorList>
    </citation>
    <scope>NUCLEOTIDE SEQUENCE</scope>
    <source>
        <strain evidence="3">TK_41</strain>
    </source>
</reference>
<organism evidence="3 4">
    <name type="scientific">Cladophialophora chaetospira</name>
    <dbReference type="NCBI Taxonomy" id="386627"/>
    <lineage>
        <taxon>Eukaryota</taxon>
        <taxon>Fungi</taxon>
        <taxon>Dikarya</taxon>
        <taxon>Ascomycota</taxon>
        <taxon>Pezizomycotina</taxon>
        <taxon>Eurotiomycetes</taxon>
        <taxon>Chaetothyriomycetidae</taxon>
        <taxon>Chaetothyriales</taxon>
        <taxon>Herpotrichiellaceae</taxon>
        <taxon>Cladophialophora</taxon>
    </lineage>
</organism>
<accession>A0AA39CFX3</accession>